<evidence type="ECO:0000313" key="3">
    <source>
        <dbReference type="Proteomes" id="UP001432322"/>
    </source>
</evidence>
<dbReference type="EMBL" id="BTSY01000002">
    <property type="protein sequence ID" value="GMT14801.1"/>
    <property type="molecule type" value="Genomic_DNA"/>
</dbReference>
<sequence length="75" mass="8177">QKTDISLSETLLSLDNEPLEKSIKSDEITSESSSPLGIERMEEDTESATSTDDNESDKQESTSSETETELACAEC</sequence>
<keyword evidence="3" id="KW-1185">Reference proteome</keyword>
<accession>A0AAV5V610</accession>
<feature type="non-terminal residue" evidence="2">
    <location>
        <position position="1"/>
    </location>
</feature>
<name>A0AAV5V610_9BILA</name>
<proteinExistence type="predicted"/>
<evidence type="ECO:0000256" key="1">
    <source>
        <dbReference type="SAM" id="MobiDB-lite"/>
    </source>
</evidence>
<dbReference type="AlphaFoldDB" id="A0AAV5V610"/>
<protein>
    <submittedName>
        <fullName evidence="2">Uncharacterized protein</fullName>
    </submittedName>
</protein>
<dbReference type="Proteomes" id="UP001432322">
    <property type="component" value="Unassembled WGS sequence"/>
</dbReference>
<gene>
    <name evidence="2" type="ORF">PFISCL1PPCAC_6098</name>
</gene>
<comment type="caution">
    <text evidence="2">The sequence shown here is derived from an EMBL/GenBank/DDBJ whole genome shotgun (WGS) entry which is preliminary data.</text>
</comment>
<organism evidence="2 3">
    <name type="scientific">Pristionchus fissidentatus</name>
    <dbReference type="NCBI Taxonomy" id="1538716"/>
    <lineage>
        <taxon>Eukaryota</taxon>
        <taxon>Metazoa</taxon>
        <taxon>Ecdysozoa</taxon>
        <taxon>Nematoda</taxon>
        <taxon>Chromadorea</taxon>
        <taxon>Rhabditida</taxon>
        <taxon>Rhabditina</taxon>
        <taxon>Diplogasteromorpha</taxon>
        <taxon>Diplogasteroidea</taxon>
        <taxon>Neodiplogasteridae</taxon>
        <taxon>Pristionchus</taxon>
    </lineage>
</organism>
<feature type="region of interest" description="Disordered" evidence="1">
    <location>
        <begin position="22"/>
        <end position="75"/>
    </location>
</feature>
<evidence type="ECO:0000313" key="2">
    <source>
        <dbReference type="EMBL" id="GMT14801.1"/>
    </source>
</evidence>
<reference evidence="2" key="1">
    <citation type="submission" date="2023-10" db="EMBL/GenBank/DDBJ databases">
        <title>Genome assembly of Pristionchus species.</title>
        <authorList>
            <person name="Yoshida K."/>
            <person name="Sommer R.J."/>
        </authorList>
    </citation>
    <scope>NUCLEOTIDE SEQUENCE</scope>
    <source>
        <strain evidence="2">RS5133</strain>
    </source>
</reference>
<feature type="non-terminal residue" evidence="2">
    <location>
        <position position="75"/>
    </location>
</feature>